<comment type="caution">
    <text evidence="2">The sequence shown here is derived from an EMBL/GenBank/DDBJ whole genome shotgun (WGS) entry which is preliminary data.</text>
</comment>
<evidence type="ECO:0000256" key="1">
    <source>
        <dbReference type="SAM" id="Phobius"/>
    </source>
</evidence>
<accession>A0AAW2DFM1</accession>
<sequence length="201" mass="22055">MVLSFNSFALALVGLVIAWLVGRLLLFLQLWMLHFVFAMVDYSVCSWVSLVSVAIDIGISSKNLMQILDLWVTTTLHLKASSALFLVLVASSALFPVSAASSVLLPALFLVLLFSIDVLVFAGNTLSGLLFSSHCWCFCGHHSSFRHCPFSASFVCDQDASHHHLRVALDHGILELTLSFLLLLCRISSSSSRFICVYTPS</sequence>
<dbReference type="Proteomes" id="UP001459277">
    <property type="component" value="Unassembled WGS sequence"/>
</dbReference>
<evidence type="ECO:0000313" key="2">
    <source>
        <dbReference type="EMBL" id="KAL0008075.1"/>
    </source>
</evidence>
<keyword evidence="3" id="KW-1185">Reference proteome</keyword>
<feature type="transmembrane region" description="Helical" evidence="1">
    <location>
        <begin position="76"/>
        <end position="97"/>
    </location>
</feature>
<keyword evidence="1" id="KW-0812">Transmembrane</keyword>
<reference evidence="2 3" key="1">
    <citation type="submission" date="2024-01" db="EMBL/GenBank/DDBJ databases">
        <title>A telomere-to-telomere, gap-free genome of sweet tea (Lithocarpus litseifolius).</title>
        <authorList>
            <person name="Zhou J."/>
        </authorList>
    </citation>
    <scope>NUCLEOTIDE SEQUENCE [LARGE SCALE GENOMIC DNA]</scope>
    <source>
        <strain evidence="2">Zhou-2022a</strain>
        <tissue evidence="2">Leaf</tissue>
    </source>
</reference>
<dbReference type="EMBL" id="JAZDWU010000003">
    <property type="protein sequence ID" value="KAL0008075.1"/>
    <property type="molecule type" value="Genomic_DNA"/>
</dbReference>
<protein>
    <submittedName>
        <fullName evidence="2">Uncharacterized protein</fullName>
    </submittedName>
</protein>
<proteinExistence type="predicted"/>
<evidence type="ECO:0000313" key="3">
    <source>
        <dbReference type="Proteomes" id="UP001459277"/>
    </source>
</evidence>
<dbReference type="AlphaFoldDB" id="A0AAW2DFM1"/>
<keyword evidence="1" id="KW-1133">Transmembrane helix</keyword>
<keyword evidence="1" id="KW-0472">Membrane</keyword>
<feature type="transmembrane region" description="Helical" evidence="1">
    <location>
        <begin position="103"/>
        <end position="122"/>
    </location>
</feature>
<gene>
    <name evidence="2" type="ORF">SO802_009577</name>
</gene>
<organism evidence="2 3">
    <name type="scientific">Lithocarpus litseifolius</name>
    <dbReference type="NCBI Taxonomy" id="425828"/>
    <lineage>
        <taxon>Eukaryota</taxon>
        <taxon>Viridiplantae</taxon>
        <taxon>Streptophyta</taxon>
        <taxon>Embryophyta</taxon>
        <taxon>Tracheophyta</taxon>
        <taxon>Spermatophyta</taxon>
        <taxon>Magnoliopsida</taxon>
        <taxon>eudicotyledons</taxon>
        <taxon>Gunneridae</taxon>
        <taxon>Pentapetalae</taxon>
        <taxon>rosids</taxon>
        <taxon>fabids</taxon>
        <taxon>Fagales</taxon>
        <taxon>Fagaceae</taxon>
        <taxon>Lithocarpus</taxon>
    </lineage>
</organism>
<name>A0AAW2DFM1_9ROSI</name>
<feature type="transmembrane region" description="Helical" evidence="1">
    <location>
        <begin position="32"/>
        <end position="55"/>
    </location>
</feature>
<feature type="transmembrane region" description="Helical" evidence="1">
    <location>
        <begin position="7"/>
        <end position="26"/>
    </location>
</feature>